<keyword evidence="2 4" id="KW-0547">Nucleotide-binding</keyword>
<evidence type="ECO:0000313" key="6">
    <source>
        <dbReference type="EMBL" id="RGR93263.1"/>
    </source>
</evidence>
<proteinExistence type="inferred from homology"/>
<dbReference type="GO" id="GO:0005524">
    <property type="term" value="F:ATP binding"/>
    <property type="evidence" value="ECO:0007669"/>
    <property type="project" value="UniProtKB-KW"/>
</dbReference>
<keyword evidence="7" id="KW-1185">Reference proteome</keyword>
<dbReference type="InterPro" id="IPR024185">
    <property type="entry name" value="FTHF_cligase-like_sf"/>
</dbReference>
<evidence type="ECO:0000256" key="1">
    <source>
        <dbReference type="ARBA" id="ARBA00010638"/>
    </source>
</evidence>
<dbReference type="SUPFAM" id="SSF100950">
    <property type="entry name" value="NagB/RpiA/CoA transferase-like"/>
    <property type="match status" value="1"/>
</dbReference>
<feature type="binding site" evidence="4">
    <location>
        <begin position="131"/>
        <end position="139"/>
    </location>
    <ligand>
        <name>ATP</name>
        <dbReference type="ChEBI" id="CHEBI:30616"/>
    </ligand>
</feature>
<dbReference type="EC" id="6.3.3.2" evidence="5"/>
<evidence type="ECO:0000256" key="4">
    <source>
        <dbReference type="PIRSR" id="PIRSR006806-1"/>
    </source>
</evidence>
<gene>
    <name evidence="6" type="ORF">DWY20_11615</name>
</gene>
<dbReference type="EMBL" id="QRUU01000056">
    <property type="protein sequence ID" value="RGR93263.1"/>
    <property type="molecule type" value="Genomic_DNA"/>
</dbReference>
<dbReference type="PANTHER" id="PTHR23407">
    <property type="entry name" value="ATPASE INHIBITOR/5-FORMYLTETRAHYDROFOLATE CYCLO-LIGASE"/>
    <property type="match status" value="1"/>
</dbReference>
<dbReference type="Gene3D" id="3.40.50.10420">
    <property type="entry name" value="NagB/RpiA/CoA transferase-like"/>
    <property type="match status" value="1"/>
</dbReference>
<dbReference type="NCBIfam" id="TIGR02727">
    <property type="entry name" value="MTHFS_bact"/>
    <property type="match status" value="1"/>
</dbReference>
<dbReference type="GO" id="GO:0035999">
    <property type="term" value="P:tetrahydrofolate interconversion"/>
    <property type="evidence" value="ECO:0007669"/>
    <property type="project" value="TreeGrafter"/>
</dbReference>
<feature type="binding site" evidence="4">
    <location>
        <position position="57"/>
    </location>
    <ligand>
        <name>substrate</name>
    </ligand>
</feature>
<dbReference type="RefSeq" id="WP_022125111.1">
    <property type="nucleotide sequence ID" value="NZ_CATZZN010000007.1"/>
</dbReference>
<dbReference type="GO" id="GO:0046872">
    <property type="term" value="F:metal ion binding"/>
    <property type="evidence" value="ECO:0007669"/>
    <property type="project" value="UniProtKB-KW"/>
</dbReference>
<dbReference type="GO" id="GO:0030272">
    <property type="term" value="F:5-formyltetrahydrofolate cyclo-ligase activity"/>
    <property type="evidence" value="ECO:0007669"/>
    <property type="project" value="UniProtKB-EC"/>
</dbReference>
<sequence length="186" mass="21795">MLKEEKRLLRRCIADKKKMYTNHELATYSTLLLSKLERHPLFAEAQTILMYYSLPDEVQTHDFIEKWSHSKNIILPVVKGDELELRYYTGKQDLQKGSYNIEEPQGELLSNYDKIDLAIIPGVAFDSQGNRLGRGKGYYDRLLKQLNAYKIGICFHFQICTHIPTEIFDKPMDEVWSEEESFIVNK</sequence>
<dbReference type="Proteomes" id="UP000285864">
    <property type="component" value="Unassembled WGS sequence"/>
</dbReference>
<keyword evidence="5" id="KW-0479">Metal-binding</keyword>
<evidence type="ECO:0000313" key="7">
    <source>
        <dbReference type="Proteomes" id="UP000285864"/>
    </source>
</evidence>
<dbReference type="GO" id="GO:0009396">
    <property type="term" value="P:folic acid-containing compound biosynthetic process"/>
    <property type="evidence" value="ECO:0007669"/>
    <property type="project" value="TreeGrafter"/>
</dbReference>
<dbReference type="PIRSF" id="PIRSF006806">
    <property type="entry name" value="FTHF_cligase"/>
    <property type="match status" value="1"/>
</dbReference>
<comment type="caution">
    <text evidence="6">The sequence shown here is derived from an EMBL/GenBank/DDBJ whole genome shotgun (WGS) entry which is preliminary data.</text>
</comment>
<dbReference type="Pfam" id="PF01812">
    <property type="entry name" value="5-FTHF_cyc-lig"/>
    <property type="match status" value="1"/>
</dbReference>
<dbReference type="InterPro" id="IPR002698">
    <property type="entry name" value="FTHF_cligase"/>
</dbReference>
<comment type="cofactor">
    <cofactor evidence="5">
        <name>Mg(2+)</name>
        <dbReference type="ChEBI" id="CHEBI:18420"/>
    </cofactor>
</comment>
<dbReference type="InterPro" id="IPR037171">
    <property type="entry name" value="NagB/RpiA_transferase-like"/>
</dbReference>
<comment type="similarity">
    <text evidence="1 5">Belongs to the 5-formyltetrahydrofolate cyclo-ligase family.</text>
</comment>
<feature type="binding site" evidence="4">
    <location>
        <begin position="6"/>
        <end position="10"/>
    </location>
    <ligand>
        <name>ATP</name>
        <dbReference type="ChEBI" id="CHEBI:30616"/>
    </ligand>
</feature>
<protein>
    <recommendedName>
        <fullName evidence="5">5-formyltetrahydrofolate cyclo-ligase</fullName>
        <ecNumber evidence="5">6.3.3.2</ecNumber>
    </recommendedName>
</protein>
<keyword evidence="5" id="KW-0460">Magnesium</keyword>
<dbReference type="AlphaFoldDB" id="A0A412GER0"/>
<evidence type="ECO:0000256" key="3">
    <source>
        <dbReference type="ARBA" id="ARBA00022840"/>
    </source>
</evidence>
<evidence type="ECO:0000256" key="2">
    <source>
        <dbReference type="ARBA" id="ARBA00022741"/>
    </source>
</evidence>
<accession>A0A412GER0</accession>
<organism evidence="6 7">
    <name type="scientific">Phocaeicola coprocola</name>
    <dbReference type="NCBI Taxonomy" id="310298"/>
    <lineage>
        <taxon>Bacteria</taxon>
        <taxon>Pseudomonadati</taxon>
        <taxon>Bacteroidota</taxon>
        <taxon>Bacteroidia</taxon>
        <taxon>Bacteroidales</taxon>
        <taxon>Bacteroidaceae</taxon>
        <taxon>Phocaeicola</taxon>
    </lineage>
</organism>
<reference evidence="6 7" key="1">
    <citation type="submission" date="2018-08" db="EMBL/GenBank/DDBJ databases">
        <title>A genome reference for cultivated species of the human gut microbiota.</title>
        <authorList>
            <person name="Zou Y."/>
            <person name="Xue W."/>
            <person name="Luo G."/>
        </authorList>
    </citation>
    <scope>NUCLEOTIDE SEQUENCE [LARGE SCALE GENOMIC DNA]</scope>
    <source>
        <strain evidence="6 7">AF24-2</strain>
    </source>
</reference>
<keyword evidence="3 4" id="KW-0067">ATP-binding</keyword>
<name>A0A412GER0_9BACT</name>
<comment type="catalytic activity">
    <reaction evidence="5">
        <text>(6S)-5-formyl-5,6,7,8-tetrahydrofolate + ATP = (6R)-5,10-methenyltetrahydrofolate + ADP + phosphate</text>
        <dbReference type="Rhea" id="RHEA:10488"/>
        <dbReference type="ChEBI" id="CHEBI:30616"/>
        <dbReference type="ChEBI" id="CHEBI:43474"/>
        <dbReference type="ChEBI" id="CHEBI:57455"/>
        <dbReference type="ChEBI" id="CHEBI:57457"/>
        <dbReference type="ChEBI" id="CHEBI:456216"/>
        <dbReference type="EC" id="6.3.3.2"/>
    </reaction>
</comment>
<dbReference type="PANTHER" id="PTHR23407:SF1">
    <property type="entry name" value="5-FORMYLTETRAHYDROFOLATE CYCLO-LIGASE"/>
    <property type="match status" value="1"/>
</dbReference>
<keyword evidence="6" id="KW-0436">Ligase</keyword>
<evidence type="ECO:0000256" key="5">
    <source>
        <dbReference type="RuleBase" id="RU361279"/>
    </source>
</evidence>